<dbReference type="RefSeq" id="WP_377503831.1">
    <property type="nucleotide sequence ID" value="NZ_JBHULU010000006.1"/>
</dbReference>
<accession>A0ABW5IIR9</accession>
<evidence type="ECO:0000313" key="2">
    <source>
        <dbReference type="Proteomes" id="UP001597544"/>
    </source>
</evidence>
<organism evidence="1 2">
    <name type="scientific">Pontibacter locisalis</name>
    <dbReference type="NCBI Taxonomy" id="1719035"/>
    <lineage>
        <taxon>Bacteria</taxon>
        <taxon>Pseudomonadati</taxon>
        <taxon>Bacteroidota</taxon>
        <taxon>Cytophagia</taxon>
        <taxon>Cytophagales</taxon>
        <taxon>Hymenobacteraceae</taxon>
        <taxon>Pontibacter</taxon>
    </lineage>
</organism>
<gene>
    <name evidence="1" type="ORF">ACFSRY_05425</name>
</gene>
<sequence>MRYNLNLVLLFDTANKGKEDILLKATVYQPKGKKQKKHIGVKYDKKD</sequence>
<proteinExistence type="predicted"/>
<comment type="caution">
    <text evidence="1">The sequence shown here is derived from an EMBL/GenBank/DDBJ whole genome shotgun (WGS) entry which is preliminary data.</text>
</comment>
<dbReference type="Proteomes" id="UP001597544">
    <property type="component" value="Unassembled WGS sequence"/>
</dbReference>
<keyword evidence="2" id="KW-1185">Reference proteome</keyword>
<name>A0ABW5IIR9_9BACT</name>
<evidence type="ECO:0000313" key="1">
    <source>
        <dbReference type="EMBL" id="MFD2513298.1"/>
    </source>
</evidence>
<reference evidence="2" key="1">
    <citation type="journal article" date="2019" name="Int. J. Syst. Evol. Microbiol.">
        <title>The Global Catalogue of Microorganisms (GCM) 10K type strain sequencing project: providing services to taxonomists for standard genome sequencing and annotation.</title>
        <authorList>
            <consortium name="The Broad Institute Genomics Platform"/>
            <consortium name="The Broad Institute Genome Sequencing Center for Infectious Disease"/>
            <person name="Wu L."/>
            <person name="Ma J."/>
        </authorList>
    </citation>
    <scope>NUCLEOTIDE SEQUENCE [LARGE SCALE GENOMIC DNA]</scope>
    <source>
        <strain evidence="2">KCTC 42498</strain>
    </source>
</reference>
<dbReference type="EMBL" id="JBHULU010000006">
    <property type="protein sequence ID" value="MFD2513298.1"/>
    <property type="molecule type" value="Genomic_DNA"/>
</dbReference>
<protein>
    <submittedName>
        <fullName evidence="1">Uncharacterized protein</fullName>
    </submittedName>
</protein>